<feature type="region of interest" description="Disordered" evidence="1">
    <location>
        <begin position="21"/>
        <end position="51"/>
    </location>
</feature>
<protein>
    <submittedName>
        <fullName evidence="2">Uncharacterized protein</fullName>
    </submittedName>
</protein>
<gene>
    <name evidence="2" type="ORF">WA026_017624</name>
</gene>
<reference evidence="2 3" key="1">
    <citation type="submission" date="2023-03" db="EMBL/GenBank/DDBJ databases">
        <title>Genome insight into feeding habits of ladybird beetles.</title>
        <authorList>
            <person name="Li H.-S."/>
            <person name="Huang Y.-H."/>
            <person name="Pang H."/>
        </authorList>
    </citation>
    <scope>NUCLEOTIDE SEQUENCE [LARGE SCALE GENOMIC DNA]</scope>
    <source>
        <strain evidence="2">SYSU_2023b</strain>
        <tissue evidence="2">Whole body</tissue>
    </source>
</reference>
<keyword evidence="3" id="KW-1185">Reference proteome</keyword>
<feature type="compositionally biased region" description="Basic and acidic residues" evidence="1">
    <location>
        <begin position="21"/>
        <end position="42"/>
    </location>
</feature>
<accession>A0AAW1UW44</accession>
<evidence type="ECO:0000313" key="2">
    <source>
        <dbReference type="EMBL" id="KAK9886705.1"/>
    </source>
</evidence>
<name>A0AAW1UW44_9CUCU</name>
<dbReference type="AlphaFoldDB" id="A0AAW1UW44"/>
<dbReference type="EMBL" id="JARQZJ010000101">
    <property type="protein sequence ID" value="KAK9886705.1"/>
    <property type="molecule type" value="Genomic_DNA"/>
</dbReference>
<dbReference type="Proteomes" id="UP001431783">
    <property type="component" value="Unassembled WGS sequence"/>
</dbReference>
<evidence type="ECO:0000256" key="1">
    <source>
        <dbReference type="SAM" id="MobiDB-lite"/>
    </source>
</evidence>
<organism evidence="2 3">
    <name type="scientific">Henosepilachna vigintioctopunctata</name>
    <dbReference type="NCBI Taxonomy" id="420089"/>
    <lineage>
        <taxon>Eukaryota</taxon>
        <taxon>Metazoa</taxon>
        <taxon>Ecdysozoa</taxon>
        <taxon>Arthropoda</taxon>
        <taxon>Hexapoda</taxon>
        <taxon>Insecta</taxon>
        <taxon>Pterygota</taxon>
        <taxon>Neoptera</taxon>
        <taxon>Endopterygota</taxon>
        <taxon>Coleoptera</taxon>
        <taxon>Polyphaga</taxon>
        <taxon>Cucujiformia</taxon>
        <taxon>Coccinelloidea</taxon>
        <taxon>Coccinellidae</taxon>
        <taxon>Epilachninae</taxon>
        <taxon>Epilachnini</taxon>
        <taxon>Henosepilachna</taxon>
    </lineage>
</organism>
<comment type="caution">
    <text evidence="2">The sequence shown here is derived from an EMBL/GenBank/DDBJ whole genome shotgun (WGS) entry which is preliminary data.</text>
</comment>
<sequence>MMACLIRIMLRICWRHKKGKEKALQKSSRKQEYSRVVEEKHPGSRMGSLFRSDVSKGQINRRIADLRNKIA</sequence>
<proteinExistence type="predicted"/>
<evidence type="ECO:0000313" key="3">
    <source>
        <dbReference type="Proteomes" id="UP001431783"/>
    </source>
</evidence>